<dbReference type="InterPro" id="IPR038573">
    <property type="entry name" value="BrnT_sf"/>
</dbReference>
<dbReference type="Pfam" id="PF04365">
    <property type="entry name" value="BrnT_toxin"/>
    <property type="match status" value="1"/>
</dbReference>
<dbReference type="OrthoDB" id="9802417at2"/>
<dbReference type="EMBL" id="FTOH01000012">
    <property type="protein sequence ID" value="SIT16634.1"/>
    <property type="molecule type" value="Genomic_DNA"/>
</dbReference>
<reference evidence="2" key="1">
    <citation type="submission" date="2017-01" db="EMBL/GenBank/DDBJ databases">
        <authorList>
            <person name="Varghese N."/>
            <person name="Submissions S."/>
        </authorList>
    </citation>
    <scope>NUCLEOTIDE SEQUENCE [LARGE SCALE GENOMIC DNA]</scope>
    <source>
        <strain evidence="2">DSM 24913</strain>
    </source>
</reference>
<organism evidence="1 2">
    <name type="scientific">Thalassolituus maritimus</name>
    <dbReference type="NCBI Taxonomy" id="484498"/>
    <lineage>
        <taxon>Bacteria</taxon>
        <taxon>Pseudomonadati</taxon>
        <taxon>Pseudomonadota</taxon>
        <taxon>Gammaproteobacteria</taxon>
        <taxon>Oceanospirillales</taxon>
        <taxon>Oceanospirillaceae</taxon>
        <taxon>Thalassolituus</taxon>
    </lineage>
</organism>
<protein>
    <submittedName>
        <fullName evidence="1">Uncharacterized protein</fullName>
    </submittedName>
</protein>
<evidence type="ECO:0000313" key="2">
    <source>
        <dbReference type="Proteomes" id="UP000185639"/>
    </source>
</evidence>
<dbReference type="InterPro" id="IPR007460">
    <property type="entry name" value="BrnT_toxin"/>
</dbReference>
<proteinExistence type="predicted"/>
<accession>A0A1N7Q166</accession>
<dbReference type="Proteomes" id="UP000185639">
    <property type="component" value="Unassembled WGS sequence"/>
</dbReference>
<evidence type="ECO:0000313" key="1">
    <source>
        <dbReference type="EMBL" id="SIT16634.1"/>
    </source>
</evidence>
<sequence length="87" mass="9872">MNGFEYDLAKSEANLAKHGIDFNAAQELWDDPDLIEVPALVADESRYLIVARLGHKHWSAVITYRGGNVRIISVRRSRRSEVALYES</sequence>
<gene>
    <name evidence="1" type="ORF">SAMN05421686_112110</name>
</gene>
<keyword evidence="2" id="KW-1185">Reference proteome</keyword>
<name>A0A1N7Q166_9GAMM</name>
<dbReference type="AlphaFoldDB" id="A0A1N7Q166"/>
<dbReference type="Gene3D" id="3.10.450.530">
    <property type="entry name" value="Ribonuclease toxin, BrnT, of type II toxin-antitoxin system"/>
    <property type="match status" value="1"/>
</dbReference>
<dbReference type="RefSeq" id="WP_076517829.1">
    <property type="nucleotide sequence ID" value="NZ_FTOH01000012.1"/>
</dbReference>
<dbReference type="STRING" id="484498.SAMN05421686_112110"/>